<dbReference type="InterPro" id="IPR015421">
    <property type="entry name" value="PyrdxlP-dep_Trfase_major"/>
</dbReference>
<evidence type="ECO:0000256" key="5">
    <source>
        <dbReference type="RuleBase" id="RU004508"/>
    </source>
</evidence>
<dbReference type="PIRSF" id="PIRSF000390">
    <property type="entry name" value="PLP_StrS"/>
    <property type="match status" value="1"/>
</dbReference>
<comment type="caution">
    <text evidence="6">The sequence shown here is derived from an EMBL/GenBank/DDBJ whole genome shotgun (WGS) entry which is preliminary data.</text>
</comment>
<protein>
    <submittedName>
        <fullName evidence="6">DegT/DnrJ/EryC1/StrS family aminotransferase</fullName>
    </submittedName>
</protein>
<feature type="modified residue" description="N6-(pyridoxal phosphate)lysine" evidence="4">
    <location>
        <position position="192"/>
    </location>
</feature>
<name>A0A5C8V5U9_9FLAO</name>
<comment type="similarity">
    <text evidence="2 5">Belongs to the DegT/DnrJ/EryC1 family.</text>
</comment>
<dbReference type="Gene3D" id="3.90.1150.10">
    <property type="entry name" value="Aspartate Aminotransferase, domain 1"/>
    <property type="match status" value="1"/>
</dbReference>
<accession>A0A5C8V5U9</accession>
<evidence type="ECO:0000256" key="2">
    <source>
        <dbReference type="ARBA" id="ARBA00037999"/>
    </source>
</evidence>
<dbReference type="GO" id="GO:0000271">
    <property type="term" value="P:polysaccharide biosynthetic process"/>
    <property type="evidence" value="ECO:0007669"/>
    <property type="project" value="TreeGrafter"/>
</dbReference>
<dbReference type="CDD" id="cd00616">
    <property type="entry name" value="AHBA_syn"/>
    <property type="match status" value="1"/>
</dbReference>
<keyword evidence="1 4" id="KW-0663">Pyridoxal phosphate</keyword>
<dbReference type="InterPro" id="IPR015422">
    <property type="entry name" value="PyrdxlP-dep_Trfase_small"/>
</dbReference>
<dbReference type="Proteomes" id="UP000321456">
    <property type="component" value="Unassembled WGS sequence"/>
</dbReference>
<evidence type="ECO:0000313" key="7">
    <source>
        <dbReference type="Proteomes" id="UP000321456"/>
    </source>
</evidence>
<feature type="active site" description="Proton acceptor" evidence="3">
    <location>
        <position position="192"/>
    </location>
</feature>
<dbReference type="EMBL" id="VRUR01000001">
    <property type="protein sequence ID" value="TXN37131.1"/>
    <property type="molecule type" value="Genomic_DNA"/>
</dbReference>
<keyword evidence="6" id="KW-0032">Aminotransferase</keyword>
<dbReference type="SUPFAM" id="SSF53383">
    <property type="entry name" value="PLP-dependent transferases"/>
    <property type="match status" value="1"/>
</dbReference>
<keyword evidence="6" id="KW-0808">Transferase</keyword>
<dbReference type="GO" id="GO:0008483">
    <property type="term" value="F:transaminase activity"/>
    <property type="evidence" value="ECO:0007669"/>
    <property type="project" value="UniProtKB-KW"/>
</dbReference>
<sequence length="384" mass="42692">MKKIQMVDLKGQYEGIKSEVNTGINEVLDSSAFINGPQVHAFQKELEDYLQVRHVIPCANGTDALQICMMGLGLEPGDEVITADFTFAATVEVIALLNLTPVLVDVEPDTFNIDIKAIEKAITPKTKAIVPVHLFGQCANMDAIMKLANEHDLYVIEDNAQAIGATYTFENGTKQKAGTIGHVASTSFFPSKNLGCYGDGGAIFTNDDDLAHTIRGMVNHGMYKRYHHDVIGVNSRLDSIQAAVLMAKLPNLDTYNEKRRAAAKKYSKAFEGQDHIMVPKTVNGCDGICDSCDCHVFHQYTLRILNEKRDELVQHLNDNGVPCGVYYPIPLHNQKAYVDERYNEADFPITNQLVKEVISLPMHTELDDEQIQFITNLVIDFVNK</sequence>
<dbReference type="GO" id="GO:0030170">
    <property type="term" value="F:pyridoxal phosphate binding"/>
    <property type="evidence" value="ECO:0007669"/>
    <property type="project" value="TreeGrafter"/>
</dbReference>
<dbReference type="FunFam" id="3.40.640.10:FF:000089">
    <property type="entry name" value="Aminotransferase, DegT/DnrJ/EryC1/StrS family"/>
    <property type="match status" value="1"/>
</dbReference>
<reference evidence="6 7" key="1">
    <citation type="submission" date="2019-08" db="EMBL/GenBank/DDBJ databases">
        <title>Professor.</title>
        <authorList>
            <person name="Park J.S."/>
        </authorList>
    </citation>
    <scope>NUCLEOTIDE SEQUENCE [LARGE SCALE GENOMIC DNA]</scope>
    <source>
        <strain evidence="6 7">176CP5-101</strain>
    </source>
</reference>
<evidence type="ECO:0000256" key="4">
    <source>
        <dbReference type="PIRSR" id="PIRSR000390-2"/>
    </source>
</evidence>
<organism evidence="6 7">
    <name type="scientific">Flagellimonas hymeniacidonis</name>
    <dbReference type="NCBI Taxonomy" id="2603628"/>
    <lineage>
        <taxon>Bacteria</taxon>
        <taxon>Pseudomonadati</taxon>
        <taxon>Bacteroidota</taxon>
        <taxon>Flavobacteriia</taxon>
        <taxon>Flavobacteriales</taxon>
        <taxon>Flavobacteriaceae</taxon>
        <taxon>Flagellimonas</taxon>
    </lineage>
</organism>
<dbReference type="InterPro" id="IPR015424">
    <property type="entry name" value="PyrdxlP-dep_Trfase"/>
</dbReference>
<dbReference type="PANTHER" id="PTHR30244">
    <property type="entry name" value="TRANSAMINASE"/>
    <property type="match status" value="1"/>
</dbReference>
<dbReference type="RefSeq" id="WP_147740962.1">
    <property type="nucleotide sequence ID" value="NZ_VRUR01000001.1"/>
</dbReference>
<proteinExistence type="inferred from homology"/>
<dbReference type="Gene3D" id="3.40.640.10">
    <property type="entry name" value="Type I PLP-dependent aspartate aminotransferase-like (Major domain)"/>
    <property type="match status" value="1"/>
</dbReference>
<evidence type="ECO:0000256" key="3">
    <source>
        <dbReference type="PIRSR" id="PIRSR000390-1"/>
    </source>
</evidence>
<evidence type="ECO:0000313" key="6">
    <source>
        <dbReference type="EMBL" id="TXN37131.1"/>
    </source>
</evidence>
<dbReference type="AlphaFoldDB" id="A0A5C8V5U9"/>
<dbReference type="InterPro" id="IPR000653">
    <property type="entry name" value="DegT/StrS_aminotransferase"/>
</dbReference>
<dbReference type="Pfam" id="PF01041">
    <property type="entry name" value="DegT_DnrJ_EryC1"/>
    <property type="match status" value="1"/>
</dbReference>
<gene>
    <name evidence="6" type="ORF">FVB32_02245</name>
</gene>
<evidence type="ECO:0000256" key="1">
    <source>
        <dbReference type="ARBA" id="ARBA00022898"/>
    </source>
</evidence>
<keyword evidence="7" id="KW-1185">Reference proteome</keyword>
<dbReference type="PANTHER" id="PTHR30244:SF42">
    <property type="entry name" value="UDP-2-ACETAMIDO-2-DEOXY-3-OXO-D-GLUCURONATE AMINOTRANSFERASE"/>
    <property type="match status" value="1"/>
</dbReference>